<dbReference type="InterPro" id="IPR000223">
    <property type="entry name" value="Pept_S26A_signal_pept_1"/>
</dbReference>
<dbReference type="PANTHER" id="PTHR43390">
    <property type="entry name" value="SIGNAL PEPTIDASE I"/>
    <property type="match status" value="1"/>
</dbReference>
<keyword evidence="7" id="KW-1133">Transmembrane helix</keyword>
<name>A0A9E2NM81_9FIRM</name>
<protein>
    <recommendedName>
        <fullName evidence="4 7">Signal peptidase I</fullName>
        <ecNumber evidence="4 7">3.4.21.89</ecNumber>
    </recommendedName>
</protein>
<dbReference type="GO" id="GO:0004252">
    <property type="term" value="F:serine-type endopeptidase activity"/>
    <property type="evidence" value="ECO:0007669"/>
    <property type="project" value="InterPro"/>
</dbReference>
<evidence type="ECO:0000256" key="4">
    <source>
        <dbReference type="ARBA" id="ARBA00013208"/>
    </source>
</evidence>
<proteinExistence type="inferred from homology"/>
<keyword evidence="7" id="KW-0812">Transmembrane</keyword>
<keyword evidence="7" id="KW-0472">Membrane</keyword>
<dbReference type="EC" id="3.4.21.89" evidence="4 7"/>
<dbReference type="Gene3D" id="2.10.109.10">
    <property type="entry name" value="Umud Fragment, subunit A"/>
    <property type="match status" value="1"/>
</dbReference>
<dbReference type="GO" id="GO:0009003">
    <property type="term" value="F:signal peptidase activity"/>
    <property type="evidence" value="ECO:0007669"/>
    <property type="project" value="UniProtKB-EC"/>
</dbReference>
<gene>
    <name evidence="9" type="primary">lepB</name>
    <name evidence="9" type="ORF">H9872_09970</name>
</gene>
<evidence type="ECO:0000256" key="3">
    <source>
        <dbReference type="ARBA" id="ARBA00009370"/>
    </source>
</evidence>
<evidence type="ECO:0000256" key="2">
    <source>
        <dbReference type="ARBA" id="ARBA00004401"/>
    </source>
</evidence>
<feature type="domain" description="Peptidase S26" evidence="8">
    <location>
        <begin position="12"/>
        <end position="168"/>
    </location>
</feature>
<keyword evidence="7" id="KW-0645">Protease</keyword>
<keyword evidence="5 7" id="KW-0378">Hydrolase</keyword>
<feature type="transmembrane region" description="Helical" evidence="7">
    <location>
        <begin position="14"/>
        <end position="33"/>
    </location>
</feature>
<organism evidence="9 10">
    <name type="scientific">Candidatus Cellulosilyticum pullistercoris</name>
    <dbReference type="NCBI Taxonomy" id="2838521"/>
    <lineage>
        <taxon>Bacteria</taxon>
        <taxon>Bacillati</taxon>
        <taxon>Bacillota</taxon>
        <taxon>Clostridia</taxon>
        <taxon>Lachnospirales</taxon>
        <taxon>Cellulosilyticaceae</taxon>
        <taxon>Cellulosilyticum</taxon>
    </lineage>
</organism>
<sequence>MLKVLNGVKSSIEFIKELVLIVLVALLFTIFLISHNKIPTSSMVSTINEGDHVLTNMFPYYYRDPQYGEIVVFRHGDESWVKRVIGLPGDVIDIRDGQVYRNDVLLDESAYLDEGVTSEPLGANPISFPYTVPEAHYFLMGDNRFVSQDCRYLGAIPREDIYGKAWIKIYPFNEIGILK</sequence>
<dbReference type="GO" id="GO:0006465">
    <property type="term" value="P:signal peptide processing"/>
    <property type="evidence" value="ECO:0007669"/>
    <property type="project" value="InterPro"/>
</dbReference>
<dbReference type="Pfam" id="PF10502">
    <property type="entry name" value="Peptidase_S26"/>
    <property type="match status" value="1"/>
</dbReference>
<dbReference type="PRINTS" id="PR00727">
    <property type="entry name" value="LEADERPTASE"/>
</dbReference>
<dbReference type="EMBL" id="JAHLFQ010000235">
    <property type="protein sequence ID" value="MBU3805066.1"/>
    <property type="molecule type" value="Genomic_DNA"/>
</dbReference>
<evidence type="ECO:0000313" key="9">
    <source>
        <dbReference type="EMBL" id="MBU3805066.1"/>
    </source>
</evidence>
<evidence type="ECO:0000313" key="10">
    <source>
        <dbReference type="Proteomes" id="UP000824229"/>
    </source>
</evidence>
<comment type="subcellular location">
    <subcellularLocation>
        <location evidence="2">Cell membrane</location>
        <topology evidence="2">Single-pass type II membrane protein</topology>
    </subcellularLocation>
    <subcellularLocation>
        <location evidence="7">Membrane</location>
        <topology evidence="7">Single-pass type II membrane protein</topology>
    </subcellularLocation>
</comment>
<evidence type="ECO:0000256" key="1">
    <source>
        <dbReference type="ARBA" id="ARBA00000677"/>
    </source>
</evidence>
<evidence type="ECO:0000259" key="8">
    <source>
        <dbReference type="Pfam" id="PF10502"/>
    </source>
</evidence>
<reference evidence="9" key="1">
    <citation type="journal article" date="2021" name="PeerJ">
        <title>Extensive microbial diversity within the chicken gut microbiome revealed by metagenomics and culture.</title>
        <authorList>
            <person name="Gilroy R."/>
            <person name="Ravi A."/>
            <person name="Getino M."/>
            <person name="Pursley I."/>
            <person name="Horton D.L."/>
            <person name="Alikhan N.F."/>
            <person name="Baker D."/>
            <person name="Gharbi K."/>
            <person name="Hall N."/>
            <person name="Watson M."/>
            <person name="Adriaenssens E.M."/>
            <person name="Foster-Nyarko E."/>
            <person name="Jarju S."/>
            <person name="Secka A."/>
            <person name="Antonio M."/>
            <person name="Oren A."/>
            <person name="Chaudhuri R.R."/>
            <person name="La Ragione R."/>
            <person name="Hildebrand F."/>
            <person name="Pallen M.J."/>
        </authorList>
    </citation>
    <scope>NUCLEOTIDE SEQUENCE</scope>
    <source>
        <strain evidence="9">B5-657</strain>
    </source>
</reference>
<comment type="catalytic activity">
    <reaction evidence="1 7">
        <text>Cleavage of hydrophobic, N-terminal signal or leader sequences from secreted and periplasmic proteins.</text>
        <dbReference type="EC" id="3.4.21.89"/>
    </reaction>
</comment>
<dbReference type="InterPro" id="IPR019757">
    <property type="entry name" value="Pept_S26A_signal_pept_1_Lys-AS"/>
</dbReference>
<dbReference type="AlphaFoldDB" id="A0A9E2NM81"/>
<dbReference type="Proteomes" id="UP000824229">
    <property type="component" value="Unassembled WGS sequence"/>
</dbReference>
<feature type="active site" evidence="6">
    <location>
        <position position="82"/>
    </location>
</feature>
<accession>A0A9E2NM81</accession>
<dbReference type="InterPro" id="IPR019533">
    <property type="entry name" value="Peptidase_S26"/>
</dbReference>
<comment type="similarity">
    <text evidence="3 7">Belongs to the peptidase S26 family.</text>
</comment>
<dbReference type="PANTHER" id="PTHR43390:SF1">
    <property type="entry name" value="CHLOROPLAST PROCESSING PEPTIDASE"/>
    <property type="match status" value="1"/>
</dbReference>
<evidence type="ECO:0000256" key="7">
    <source>
        <dbReference type="RuleBase" id="RU362042"/>
    </source>
</evidence>
<evidence type="ECO:0000256" key="6">
    <source>
        <dbReference type="PIRSR" id="PIRSR600223-1"/>
    </source>
</evidence>
<dbReference type="InterPro" id="IPR036286">
    <property type="entry name" value="LexA/Signal_pep-like_sf"/>
</dbReference>
<evidence type="ECO:0000256" key="5">
    <source>
        <dbReference type="ARBA" id="ARBA00022801"/>
    </source>
</evidence>
<dbReference type="CDD" id="cd06530">
    <property type="entry name" value="S26_SPase_I"/>
    <property type="match status" value="1"/>
</dbReference>
<dbReference type="NCBIfam" id="TIGR02227">
    <property type="entry name" value="sigpep_I_bact"/>
    <property type="match status" value="1"/>
</dbReference>
<dbReference type="PROSITE" id="PS00760">
    <property type="entry name" value="SPASE_I_2"/>
    <property type="match status" value="1"/>
</dbReference>
<dbReference type="SUPFAM" id="SSF51306">
    <property type="entry name" value="LexA/Signal peptidase"/>
    <property type="match status" value="1"/>
</dbReference>
<feature type="active site" evidence="6">
    <location>
        <position position="42"/>
    </location>
</feature>
<comment type="caution">
    <text evidence="9">The sequence shown here is derived from an EMBL/GenBank/DDBJ whole genome shotgun (WGS) entry which is preliminary data.</text>
</comment>
<reference evidence="9" key="2">
    <citation type="submission" date="2021-04" db="EMBL/GenBank/DDBJ databases">
        <authorList>
            <person name="Gilroy R."/>
        </authorList>
    </citation>
    <scope>NUCLEOTIDE SEQUENCE</scope>
    <source>
        <strain evidence="9">B5-657</strain>
    </source>
</reference>
<dbReference type="GO" id="GO:0005886">
    <property type="term" value="C:plasma membrane"/>
    <property type="evidence" value="ECO:0007669"/>
    <property type="project" value="UniProtKB-SubCell"/>
</dbReference>